<reference evidence="2" key="1">
    <citation type="submission" date="2020-03" db="EMBL/GenBank/DDBJ databases">
        <title>Evolution of repeat sequences and sex chromosomes of tilapia species revealed by chromosome-level genomes.</title>
        <authorList>
            <person name="Xu L."/>
            <person name="Tao W."/>
            <person name="Wang D."/>
            <person name="Zhou Q."/>
        </authorList>
    </citation>
    <scope>NUCLEOTIDE SEQUENCE [LARGE SCALE GENOMIC DNA]</scope>
    <source>
        <strain evidence="2">Israel</strain>
    </source>
</reference>
<reference evidence="1" key="3">
    <citation type="submission" date="2025-09" db="UniProtKB">
        <authorList>
            <consortium name="Ensembl"/>
        </authorList>
    </citation>
    <scope>IDENTIFICATION</scope>
</reference>
<name>A0AAZ1X507_OREAU</name>
<protein>
    <submittedName>
        <fullName evidence="1">Uncharacterized protein</fullName>
    </submittedName>
</protein>
<accession>A0AAZ1X507</accession>
<sequence length="144" mass="16357">ASSCLSGRKLRVAQKTFSCGNSLDENIFLMSEENGQTASNGLQPRWVLLLSAKNRKLSLQFSPKLDKRKLITIWRKRKNGIKQHESMDPSCLVSAVKFVPNEVAKQCITFSCSQFTLQVWRKLELKLPNYFQVCQGVCKKTACK</sequence>
<evidence type="ECO:0000313" key="2">
    <source>
        <dbReference type="Proteomes" id="UP000472276"/>
    </source>
</evidence>
<keyword evidence="2" id="KW-1185">Reference proteome</keyword>
<dbReference type="Proteomes" id="UP000472276">
    <property type="component" value="Unassembled WGS sequence"/>
</dbReference>
<dbReference type="Ensembl" id="ENSOABT00000077150.1">
    <property type="protein sequence ID" value="ENSOABP00000062783.1"/>
    <property type="gene ID" value="ENSOABG00000035455.1"/>
</dbReference>
<evidence type="ECO:0000313" key="1">
    <source>
        <dbReference type="Ensembl" id="ENSOABP00000062783.1"/>
    </source>
</evidence>
<organism evidence="1 2">
    <name type="scientific">Oreochromis aureus</name>
    <name type="common">Israeli tilapia</name>
    <name type="synonym">Chromis aureus</name>
    <dbReference type="NCBI Taxonomy" id="47969"/>
    <lineage>
        <taxon>Eukaryota</taxon>
        <taxon>Metazoa</taxon>
        <taxon>Chordata</taxon>
        <taxon>Craniata</taxon>
        <taxon>Vertebrata</taxon>
        <taxon>Euteleostomi</taxon>
        <taxon>Actinopterygii</taxon>
        <taxon>Neopterygii</taxon>
        <taxon>Teleostei</taxon>
        <taxon>Neoteleostei</taxon>
        <taxon>Acanthomorphata</taxon>
        <taxon>Ovalentaria</taxon>
        <taxon>Cichlomorphae</taxon>
        <taxon>Cichliformes</taxon>
        <taxon>Cichlidae</taxon>
        <taxon>African cichlids</taxon>
        <taxon>Pseudocrenilabrinae</taxon>
        <taxon>Oreochromini</taxon>
        <taxon>Oreochromis</taxon>
    </lineage>
</organism>
<proteinExistence type="predicted"/>
<reference evidence="1" key="2">
    <citation type="submission" date="2025-08" db="UniProtKB">
        <authorList>
            <consortium name="Ensembl"/>
        </authorList>
    </citation>
    <scope>IDENTIFICATION</scope>
</reference>
<dbReference type="AlphaFoldDB" id="A0AAZ1X507"/>